<evidence type="ECO:0000313" key="1">
    <source>
        <dbReference type="EMBL" id="DAE08121.1"/>
    </source>
</evidence>
<reference evidence="1" key="1">
    <citation type="journal article" date="2021" name="Proc. Natl. Acad. Sci. U.S.A.">
        <title>A Catalog of Tens of Thousands of Viruses from Human Metagenomes Reveals Hidden Associations with Chronic Diseases.</title>
        <authorList>
            <person name="Tisza M.J."/>
            <person name="Buck C.B."/>
        </authorList>
    </citation>
    <scope>NUCLEOTIDE SEQUENCE</scope>
    <source>
        <strain evidence="1">Ct8NQ14</strain>
    </source>
</reference>
<name>A0A8S5PNW3_9CAUD</name>
<sequence>MDMEKIINVLIKLIEEQEGVNISYTLEKKESA</sequence>
<proteinExistence type="predicted"/>
<accession>A0A8S5PNW3</accession>
<dbReference type="EMBL" id="BK015464">
    <property type="protein sequence ID" value="DAE08121.1"/>
    <property type="molecule type" value="Genomic_DNA"/>
</dbReference>
<organism evidence="1">
    <name type="scientific">Siphoviridae sp. ct8NQ14</name>
    <dbReference type="NCBI Taxonomy" id="2825363"/>
    <lineage>
        <taxon>Viruses</taxon>
        <taxon>Duplodnaviria</taxon>
        <taxon>Heunggongvirae</taxon>
        <taxon>Uroviricota</taxon>
        <taxon>Caudoviricetes</taxon>
    </lineage>
</organism>
<protein>
    <submittedName>
        <fullName evidence="1">Uncharacterized protein</fullName>
    </submittedName>
</protein>